<evidence type="ECO:0000313" key="6">
    <source>
        <dbReference type="EMBL" id="EME87692.1"/>
    </source>
</evidence>
<dbReference type="OrthoDB" id="3798971at2759"/>
<dbReference type="InterPro" id="IPR035901">
    <property type="entry name" value="GIY-YIG_endonuc_sf"/>
</dbReference>
<comment type="similarity">
    <text evidence="1">To endonucleases of group I introns of fungi and phage.</text>
</comment>
<dbReference type="HOGENOM" id="CLU_1424634_0_0_1"/>
<dbReference type="InterPro" id="IPR000305">
    <property type="entry name" value="GIY-YIG_endonuc"/>
</dbReference>
<evidence type="ECO:0000256" key="4">
    <source>
        <dbReference type="ARBA" id="ARBA00022801"/>
    </source>
</evidence>
<dbReference type="GO" id="GO:0003677">
    <property type="term" value="F:DNA binding"/>
    <property type="evidence" value="ECO:0007669"/>
    <property type="project" value="InterPro"/>
</dbReference>
<keyword evidence="2" id="KW-0540">Nuclease</keyword>
<dbReference type="CDD" id="cd10445">
    <property type="entry name" value="GIY-YIG_bI1_like"/>
    <property type="match status" value="1"/>
</dbReference>
<dbReference type="GO" id="GO:0004519">
    <property type="term" value="F:endonuclease activity"/>
    <property type="evidence" value="ECO:0007669"/>
    <property type="project" value="UniProtKB-KW"/>
</dbReference>
<accession>N1Q9W8</accession>
<evidence type="ECO:0000259" key="5">
    <source>
        <dbReference type="PROSITE" id="PS50164"/>
    </source>
</evidence>
<dbReference type="AlphaFoldDB" id="N1Q9W8"/>
<dbReference type="PROSITE" id="PS50164">
    <property type="entry name" value="GIY_YIG"/>
    <property type="match status" value="1"/>
</dbReference>
<dbReference type="InterPro" id="IPR006350">
    <property type="entry name" value="Intron_endoG1"/>
</dbReference>
<dbReference type="Gene3D" id="3.40.1440.10">
    <property type="entry name" value="GIY-YIG endonuclease"/>
    <property type="match status" value="1"/>
</dbReference>
<dbReference type="NCBIfam" id="TIGR01453">
    <property type="entry name" value="grpIintron_endo"/>
    <property type="match status" value="1"/>
</dbReference>
<dbReference type="SUPFAM" id="SSF64496">
    <property type="entry name" value="DNA-binding domain of intron-encoded endonucleases"/>
    <property type="match status" value="1"/>
</dbReference>
<feature type="domain" description="GIY-YIG" evidence="5">
    <location>
        <begin position="23"/>
        <end position="115"/>
    </location>
</feature>
<dbReference type="SUPFAM" id="SSF82771">
    <property type="entry name" value="GIY-YIG endonuclease"/>
    <property type="match status" value="1"/>
</dbReference>
<dbReference type="InterPro" id="IPR003647">
    <property type="entry name" value="Intron_nuc_1_rpt"/>
</dbReference>
<dbReference type="SMART" id="SM00497">
    <property type="entry name" value="IENR1"/>
    <property type="match status" value="1"/>
</dbReference>
<organism evidence="6 7">
    <name type="scientific">Pseudocercospora fijiensis (strain CIRAD86)</name>
    <name type="common">Black leaf streak disease fungus</name>
    <name type="synonym">Mycosphaerella fijiensis</name>
    <dbReference type="NCBI Taxonomy" id="383855"/>
    <lineage>
        <taxon>Eukaryota</taxon>
        <taxon>Fungi</taxon>
        <taxon>Dikarya</taxon>
        <taxon>Ascomycota</taxon>
        <taxon>Pezizomycotina</taxon>
        <taxon>Dothideomycetes</taxon>
        <taxon>Dothideomycetidae</taxon>
        <taxon>Mycosphaerellales</taxon>
        <taxon>Mycosphaerellaceae</taxon>
        <taxon>Pseudocercospora</taxon>
    </lineage>
</organism>
<dbReference type="GeneID" id="19330685"/>
<dbReference type="STRING" id="383855.N1Q9W8"/>
<dbReference type="EMBL" id="KB446555">
    <property type="protein sequence ID" value="EME87692.1"/>
    <property type="molecule type" value="Genomic_DNA"/>
</dbReference>
<gene>
    <name evidence="6" type="ORF">MYCFIDRAFT_128635</name>
</gene>
<keyword evidence="4" id="KW-0378">Hydrolase</keyword>
<keyword evidence="3" id="KW-0255">Endonuclease</keyword>
<dbReference type="KEGG" id="pfj:MYCFIDRAFT_128635"/>
<evidence type="ECO:0000256" key="2">
    <source>
        <dbReference type="ARBA" id="ARBA00022722"/>
    </source>
</evidence>
<dbReference type="SMART" id="SM00496">
    <property type="entry name" value="IENR2"/>
    <property type="match status" value="2"/>
</dbReference>
<dbReference type="GO" id="GO:0016787">
    <property type="term" value="F:hydrolase activity"/>
    <property type="evidence" value="ECO:0007669"/>
    <property type="project" value="UniProtKB-KW"/>
</dbReference>
<keyword evidence="7" id="KW-1185">Reference proteome</keyword>
<dbReference type="SMART" id="SM00465">
    <property type="entry name" value="GIYc"/>
    <property type="match status" value="1"/>
</dbReference>
<dbReference type="Pfam" id="PF01541">
    <property type="entry name" value="GIY-YIG"/>
    <property type="match status" value="1"/>
</dbReference>
<reference evidence="6 7" key="1">
    <citation type="journal article" date="2012" name="PLoS Pathog.">
        <title>Diverse lifestyles and strategies of plant pathogenesis encoded in the genomes of eighteen Dothideomycetes fungi.</title>
        <authorList>
            <person name="Ohm R.A."/>
            <person name="Feau N."/>
            <person name="Henrissat B."/>
            <person name="Schoch C.L."/>
            <person name="Horwitz B.A."/>
            <person name="Barry K.W."/>
            <person name="Condon B.J."/>
            <person name="Copeland A.C."/>
            <person name="Dhillon B."/>
            <person name="Glaser F."/>
            <person name="Hesse C.N."/>
            <person name="Kosti I."/>
            <person name="LaButti K."/>
            <person name="Lindquist E.A."/>
            <person name="Lucas S."/>
            <person name="Salamov A.A."/>
            <person name="Bradshaw R.E."/>
            <person name="Ciuffetti L."/>
            <person name="Hamelin R.C."/>
            <person name="Kema G.H.J."/>
            <person name="Lawrence C."/>
            <person name="Scott J.A."/>
            <person name="Spatafora J.W."/>
            <person name="Turgeon B.G."/>
            <person name="de Wit P.J.G.M."/>
            <person name="Zhong S."/>
            <person name="Goodwin S.B."/>
            <person name="Grigoriev I.V."/>
        </authorList>
    </citation>
    <scope>NUCLEOTIDE SEQUENCE [LARGE SCALE GENOMIC DNA]</scope>
    <source>
        <strain evidence="6 7">CIRAD86</strain>
    </source>
</reference>
<dbReference type="RefSeq" id="XP_007921041.1">
    <property type="nucleotide sequence ID" value="XM_007922850.1"/>
</dbReference>
<evidence type="ECO:0000256" key="1">
    <source>
        <dbReference type="ARBA" id="ARBA00010045"/>
    </source>
</evidence>
<sequence length="213" mass="24891">MKALIFYKNTAAQKKEIYKNNNNKIGIYMWTHNSTGSKYVGSSINLSQRFVKYFSIPSLKSEIIRNKSRIYRAILKYGMDDFTLEIMEYCDSNVLTEREQFYLDSIKPIKPIYNILSIAGSRGGFKHSEETKELQRVFKLGYKVSNTTKLKMSIANTKAKSVTVKNILTEEIFEFISVRKAAQFFKSSHSQIIIYIKNGKPFRNVYKIYYKKK</sequence>
<evidence type="ECO:0000313" key="7">
    <source>
        <dbReference type="Proteomes" id="UP000016932"/>
    </source>
</evidence>
<name>N1Q9W8_PSEFD</name>
<dbReference type="eggNOG" id="ENOG502S3Q5">
    <property type="taxonomic scope" value="Eukaryota"/>
</dbReference>
<dbReference type="Proteomes" id="UP000016932">
    <property type="component" value="Unassembled WGS sequence"/>
</dbReference>
<protein>
    <recommendedName>
        <fullName evidence="5">GIY-YIG domain-containing protein</fullName>
    </recommendedName>
</protein>
<dbReference type="InterPro" id="IPR003611">
    <property type="entry name" value="NUMOD3"/>
</dbReference>
<dbReference type="VEuPathDB" id="FungiDB:MYCFIDRAFT_128635"/>
<proteinExistence type="predicted"/>
<evidence type="ECO:0000256" key="3">
    <source>
        <dbReference type="ARBA" id="ARBA00022759"/>
    </source>
</evidence>